<gene>
    <name evidence="4" type="primary">LOC125776134</name>
</gene>
<feature type="region of interest" description="Disordered" evidence="1">
    <location>
        <begin position="285"/>
        <end position="337"/>
    </location>
</feature>
<evidence type="ECO:0000313" key="3">
    <source>
        <dbReference type="Proteomes" id="UP001652620"/>
    </source>
</evidence>
<reference evidence="4" key="2">
    <citation type="submission" date="2025-08" db="UniProtKB">
        <authorList>
            <consortium name="RefSeq"/>
        </authorList>
    </citation>
    <scope>IDENTIFICATION</scope>
    <source>
        <tissue evidence="4">Adult</tissue>
    </source>
</reference>
<feature type="compositionally biased region" description="Polar residues" evidence="1">
    <location>
        <begin position="307"/>
        <end position="321"/>
    </location>
</feature>
<dbReference type="SUPFAM" id="SSF68906">
    <property type="entry name" value="SAP domain"/>
    <property type="match status" value="1"/>
</dbReference>
<evidence type="ECO:0000256" key="1">
    <source>
        <dbReference type="SAM" id="MobiDB-lite"/>
    </source>
</evidence>
<organism evidence="3 4">
    <name type="scientific">Bactrocera dorsalis</name>
    <name type="common">Oriental fruit fly</name>
    <name type="synonym">Dacus dorsalis</name>
    <dbReference type="NCBI Taxonomy" id="27457"/>
    <lineage>
        <taxon>Eukaryota</taxon>
        <taxon>Metazoa</taxon>
        <taxon>Ecdysozoa</taxon>
        <taxon>Arthropoda</taxon>
        <taxon>Hexapoda</taxon>
        <taxon>Insecta</taxon>
        <taxon>Pterygota</taxon>
        <taxon>Neoptera</taxon>
        <taxon>Endopterygota</taxon>
        <taxon>Diptera</taxon>
        <taxon>Brachycera</taxon>
        <taxon>Muscomorpha</taxon>
        <taxon>Tephritoidea</taxon>
        <taxon>Tephritidae</taxon>
        <taxon>Bactrocera</taxon>
        <taxon>Bactrocera</taxon>
    </lineage>
</organism>
<dbReference type="PROSITE" id="PS50800">
    <property type="entry name" value="SAP"/>
    <property type="match status" value="1"/>
</dbReference>
<evidence type="ECO:0000259" key="2">
    <source>
        <dbReference type="PROSITE" id="PS50800"/>
    </source>
</evidence>
<dbReference type="SMART" id="SM00513">
    <property type="entry name" value="SAP"/>
    <property type="match status" value="1"/>
</dbReference>
<evidence type="ECO:0000313" key="4">
    <source>
        <dbReference type="RefSeq" id="XP_049302972.1"/>
    </source>
</evidence>
<dbReference type="Proteomes" id="UP001652620">
    <property type="component" value="Chromosome 2"/>
</dbReference>
<protein>
    <submittedName>
        <fullName evidence="4">Myb-like protein P</fullName>
    </submittedName>
</protein>
<feature type="region of interest" description="Disordered" evidence="1">
    <location>
        <begin position="1"/>
        <end position="58"/>
    </location>
</feature>
<feature type="compositionally biased region" description="Polar residues" evidence="1">
    <location>
        <begin position="104"/>
        <end position="118"/>
    </location>
</feature>
<dbReference type="Pfam" id="PF02037">
    <property type="entry name" value="SAP"/>
    <property type="match status" value="1"/>
</dbReference>
<dbReference type="InterPro" id="IPR036361">
    <property type="entry name" value="SAP_dom_sf"/>
</dbReference>
<feature type="compositionally biased region" description="Basic and acidic residues" evidence="1">
    <location>
        <begin position="1"/>
        <end position="12"/>
    </location>
</feature>
<name>A0ABM3J165_BACDO</name>
<dbReference type="InterPro" id="IPR003034">
    <property type="entry name" value="SAP_dom"/>
</dbReference>
<proteinExistence type="predicted"/>
<feature type="compositionally biased region" description="Low complexity" evidence="1">
    <location>
        <begin position="23"/>
        <end position="51"/>
    </location>
</feature>
<feature type="region of interest" description="Disordered" evidence="1">
    <location>
        <begin position="98"/>
        <end position="126"/>
    </location>
</feature>
<feature type="compositionally biased region" description="Polar residues" evidence="1">
    <location>
        <begin position="398"/>
        <end position="410"/>
    </location>
</feature>
<feature type="region of interest" description="Disordered" evidence="1">
    <location>
        <begin position="390"/>
        <end position="416"/>
    </location>
</feature>
<reference evidence="3" key="1">
    <citation type="submission" date="2025-05" db="UniProtKB">
        <authorList>
            <consortium name="RefSeq"/>
        </authorList>
    </citation>
    <scope>NUCLEOTIDE SEQUENCE [LARGE SCALE GENOMIC DNA]</scope>
</reference>
<dbReference type="GeneID" id="125776134"/>
<keyword evidence="3" id="KW-1185">Reference proteome</keyword>
<accession>A0ABM3J165</accession>
<dbReference type="RefSeq" id="XP_049302972.1">
    <property type="nucleotide sequence ID" value="XM_049447015.1"/>
</dbReference>
<feature type="domain" description="SAP" evidence="2">
    <location>
        <begin position="144"/>
        <end position="178"/>
    </location>
</feature>
<sequence>MQHDSHYHKLESVPRVQQRSHRQWQTSQTQQQFQQNFSHQQPQMQQETTEPMEVDPSSTRFRRQLYNPQPPMNTHQGARQTQNAFRQVIQRVGNQFKFDREDTSNSQQRKTQRLNQVGDTKEDDQESLYNEAPSCIATMDRQAILTLNIRELQQALRELNIFTTGRKAELQTRLLLHHGHETHEDDENAESVSSYDDVPNANFTDTVAPISRSIFTFNDIQESLTQFSGDDKIDIQQWINDFEENALVVGWNSVQKFIYKNISMGEARRKYKEQHPMQVGTTVPFSQIINHSHHKQTKQAETEDISSKNIQKQHSTTNASALTVHHHPTSNNYKSKANNEQNITQHKDGHTTQNSNNNNITNQTSQEQLISLLSRYTSHINEISEIPTTSTITDHSYGGNNNTDLSNQFEDISDNI</sequence>